<evidence type="ECO:0000313" key="3">
    <source>
        <dbReference type="Proteomes" id="UP000185544"/>
    </source>
</evidence>
<evidence type="ECO:0000313" key="2">
    <source>
        <dbReference type="EMBL" id="APS00603.1"/>
    </source>
</evidence>
<dbReference type="EMBL" id="CP016908">
    <property type="protein sequence ID" value="APS00603.1"/>
    <property type="molecule type" value="Genomic_DNA"/>
</dbReference>
<accession>A0A1L6MYF7</accession>
<keyword evidence="1" id="KW-0812">Transmembrane</keyword>
<keyword evidence="3" id="KW-1185">Reference proteome</keyword>
<feature type="transmembrane region" description="Helical" evidence="1">
    <location>
        <begin position="16"/>
        <end position="35"/>
    </location>
</feature>
<organism evidence="2 3">
    <name type="scientific">Pajaroellobacter abortibovis</name>
    <dbReference type="NCBI Taxonomy" id="1882918"/>
    <lineage>
        <taxon>Bacteria</taxon>
        <taxon>Pseudomonadati</taxon>
        <taxon>Myxococcota</taxon>
        <taxon>Polyangia</taxon>
        <taxon>Polyangiales</taxon>
        <taxon>Polyangiaceae</taxon>
    </lineage>
</organism>
<dbReference type="AlphaFoldDB" id="A0A1L6MYF7"/>
<sequence>MDLFCDEGVGFCLGEVTLVACFSSAAGALFANALLREDRPTTRVAQSILRQCTEKRKGAMRGTEVNQGEEKFH</sequence>
<keyword evidence="1" id="KW-0472">Membrane</keyword>
<proteinExistence type="predicted"/>
<reference evidence="2 3" key="1">
    <citation type="submission" date="2016-08" db="EMBL/GenBank/DDBJ databases">
        <title>Identification and validation of antigenic proteins from Pajaroellobacter abortibovis using de-novo genome sequence assembly and reverse vaccinology.</title>
        <authorList>
            <person name="Welly B.T."/>
            <person name="Miller M.R."/>
            <person name="Stott J.L."/>
            <person name="Blanchard M.T."/>
            <person name="Islas-Trejo A.D."/>
            <person name="O'Rourke S.M."/>
            <person name="Young A.E."/>
            <person name="Medrano J.F."/>
            <person name="Van Eenennaam A.L."/>
        </authorList>
    </citation>
    <scope>NUCLEOTIDE SEQUENCE [LARGE SCALE GENOMIC DNA]</scope>
    <source>
        <strain evidence="2 3">BTF92-0548A/99-0131</strain>
    </source>
</reference>
<dbReference type="Proteomes" id="UP000185544">
    <property type="component" value="Chromosome"/>
</dbReference>
<protein>
    <submittedName>
        <fullName evidence="2">Uncharacterized protein</fullName>
    </submittedName>
</protein>
<keyword evidence="1" id="KW-1133">Transmembrane helix</keyword>
<name>A0A1L6MYF7_9BACT</name>
<evidence type="ECO:0000256" key="1">
    <source>
        <dbReference type="SAM" id="Phobius"/>
    </source>
</evidence>
<gene>
    <name evidence="2" type="ORF">BCY86_07905</name>
</gene>
<dbReference type="KEGG" id="pabo:BCY86_07905"/>
<dbReference type="STRING" id="1882918.BCY86_07905"/>